<accession>A0A2P5D024</accession>
<organism evidence="2 3">
    <name type="scientific">Parasponia andersonii</name>
    <name type="common">Sponia andersonii</name>
    <dbReference type="NCBI Taxonomy" id="3476"/>
    <lineage>
        <taxon>Eukaryota</taxon>
        <taxon>Viridiplantae</taxon>
        <taxon>Streptophyta</taxon>
        <taxon>Embryophyta</taxon>
        <taxon>Tracheophyta</taxon>
        <taxon>Spermatophyta</taxon>
        <taxon>Magnoliopsida</taxon>
        <taxon>eudicotyledons</taxon>
        <taxon>Gunneridae</taxon>
        <taxon>Pentapetalae</taxon>
        <taxon>rosids</taxon>
        <taxon>fabids</taxon>
        <taxon>Rosales</taxon>
        <taxon>Cannabaceae</taxon>
        <taxon>Parasponia</taxon>
    </lineage>
</organism>
<keyword evidence="3" id="KW-1185">Reference proteome</keyword>
<proteinExistence type="predicted"/>
<sequence length="68" mass="7671">MEQEDKICQSTKPQSEDIRSRGGKTTHNPSKAINIGQRSFRVGTTTKVAHYMLPNNAPKEKQFLGKRV</sequence>
<evidence type="ECO:0000313" key="3">
    <source>
        <dbReference type="Proteomes" id="UP000237105"/>
    </source>
</evidence>
<comment type="caution">
    <text evidence="2">The sequence shown here is derived from an EMBL/GenBank/DDBJ whole genome shotgun (WGS) entry which is preliminary data.</text>
</comment>
<evidence type="ECO:0000256" key="1">
    <source>
        <dbReference type="SAM" id="MobiDB-lite"/>
    </source>
</evidence>
<dbReference type="EMBL" id="JXTB01000078">
    <property type="protein sequence ID" value="PON66607.1"/>
    <property type="molecule type" value="Genomic_DNA"/>
</dbReference>
<name>A0A2P5D024_PARAD</name>
<dbReference type="Proteomes" id="UP000237105">
    <property type="component" value="Unassembled WGS sequence"/>
</dbReference>
<gene>
    <name evidence="2" type="ORF">PanWU01x14_108490</name>
</gene>
<evidence type="ECO:0000313" key="2">
    <source>
        <dbReference type="EMBL" id="PON66607.1"/>
    </source>
</evidence>
<reference evidence="3" key="1">
    <citation type="submission" date="2016-06" db="EMBL/GenBank/DDBJ databases">
        <title>Parallel loss of symbiosis genes in relatives of nitrogen-fixing non-legume Parasponia.</title>
        <authorList>
            <person name="Van Velzen R."/>
            <person name="Holmer R."/>
            <person name="Bu F."/>
            <person name="Rutten L."/>
            <person name="Van Zeijl A."/>
            <person name="Liu W."/>
            <person name="Santuari L."/>
            <person name="Cao Q."/>
            <person name="Sharma T."/>
            <person name="Shen D."/>
            <person name="Roswanjaya Y."/>
            <person name="Wardhani T."/>
            <person name="Kalhor M.S."/>
            <person name="Jansen J."/>
            <person name="Van den Hoogen J."/>
            <person name="Gungor B."/>
            <person name="Hartog M."/>
            <person name="Hontelez J."/>
            <person name="Verver J."/>
            <person name="Yang W.-C."/>
            <person name="Schijlen E."/>
            <person name="Repin R."/>
            <person name="Schilthuizen M."/>
            <person name="Schranz E."/>
            <person name="Heidstra R."/>
            <person name="Miyata K."/>
            <person name="Fedorova E."/>
            <person name="Kohlen W."/>
            <person name="Bisseling T."/>
            <person name="Smit S."/>
            <person name="Geurts R."/>
        </authorList>
    </citation>
    <scope>NUCLEOTIDE SEQUENCE [LARGE SCALE GENOMIC DNA]</scope>
    <source>
        <strain evidence="3">cv. WU1-14</strain>
    </source>
</reference>
<protein>
    <submittedName>
        <fullName evidence="2">Uncharacterized protein</fullName>
    </submittedName>
</protein>
<feature type="region of interest" description="Disordered" evidence="1">
    <location>
        <begin position="1"/>
        <end position="32"/>
    </location>
</feature>
<dbReference type="AlphaFoldDB" id="A0A2P5D024"/>